<protein>
    <submittedName>
        <fullName evidence="2">Uncharacterized protein</fullName>
    </submittedName>
</protein>
<dbReference type="AlphaFoldDB" id="A0A922M8T2"/>
<reference evidence="2" key="1">
    <citation type="journal article" date="2021" name="G3 (Bethesda)">
        <title>Genome and transcriptome analysis of the beet armyworm Spodoptera exigua reveals targets for pest control. .</title>
        <authorList>
            <person name="Simon S."/>
            <person name="Breeschoten T."/>
            <person name="Jansen H.J."/>
            <person name="Dirks R.P."/>
            <person name="Schranz M.E."/>
            <person name="Ros V.I.D."/>
        </authorList>
    </citation>
    <scope>NUCLEOTIDE SEQUENCE</scope>
    <source>
        <strain evidence="2">TB_SE_WUR_2020</strain>
    </source>
</reference>
<proteinExistence type="predicted"/>
<dbReference type="Proteomes" id="UP000814243">
    <property type="component" value="Unassembled WGS sequence"/>
</dbReference>
<feature type="region of interest" description="Disordered" evidence="1">
    <location>
        <begin position="15"/>
        <end position="139"/>
    </location>
</feature>
<accession>A0A922M8T2</accession>
<evidence type="ECO:0000256" key="1">
    <source>
        <dbReference type="SAM" id="MobiDB-lite"/>
    </source>
</evidence>
<evidence type="ECO:0000313" key="2">
    <source>
        <dbReference type="EMBL" id="KAH9632091.1"/>
    </source>
</evidence>
<gene>
    <name evidence="2" type="ORF">HF086_015295</name>
</gene>
<comment type="caution">
    <text evidence="2">The sequence shown here is derived from an EMBL/GenBank/DDBJ whole genome shotgun (WGS) entry which is preliminary data.</text>
</comment>
<feature type="compositionally biased region" description="Basic and acidic residues" evidence="1">
    <location>
        <begin position="83"/>
        <end position="124"/>
    </location>
</feature>
<dbReference type="EMBL" id="JACEFF010000730">
    <property type="protein sequence ID" value="KAH9632091.1"/>
    <property type="molecule type" value="Genomic_DNA"/>
</dbReference>
<feature type="compositionally biased region" description="Basic and acidic residues" evidence="1">
    <location>
        <begin position="32"/>
        <end position="76"/>
    </location>
</feature>
<evidence type="ECO:0000313" key="3">
    <source>
        <dbReference type="Proteomes" id="UP000814243"/>
    </source>
</evidence>
<organism evidence="2 3">
    <name type="scientific">Spodoptera exigua</name>
    <name type="common">Beet armyworm</name>
    <name type="synonym">Noctua fulgens</name>
    <dbReference type="NCBI Taxonomy" id="7107"/>
    <lineage>
        <taxon>Eukaryota</taxon>
        <taxon>Metazoa</taxon>
        <taxon>Ecdysozoa</taxon>
        <taxon>Arthropoda</taxon>
        <taxon>Hexapoda</taxon>
        <taxon>Insecta</taxon>
        <taxon>Pterygota</taxon>
        <taxon>Neoptera</taxon>
        <taxon>Endopterygota</taxon>
        <taxon>Lepidoptera</taxon>
        <taxon>Glossata</taxon>
        <taxon>Ditrysia</taxon>
        <taxon>Noctuoidea</taxon>
        <taxon>Noctuidae</taxon>
        <taxon>Amphipyrinae</taxon>
        <taxon>Spodoptera</taxon>
    </lineage>
</organism>
<name>A0A922M8T2_SPOEX</name>
<sequence length="139" mass="17189">MENFYDVIRTLSRKTLKRKPKVQPKPTTNGVAKERVSERETREIRESRDSRDSREIRELRETRDSREETDHVERRAQTTSPVPRERDRERERERDRDRDRDREREREMREERRDQSTPQHDGRHPLLQFAVDHFRQSPE</sequence>